<comment type="cofactor">
    <cofactor evidence="1">
        <name>NAD(+)</name>
        <dbReference type="ChEBI" id="CHEBI:57540"/>
    </cofactor>
</comment>
<evidence type="ECO:0000259" key="7">
    <source>
        <dbReference type="Pfam" id="PF11975"/>
    </source>
</evidence>
<dbReference type="EMBL" id="DF145314">
    <property type="protein sequence ID" value="GAA58068.1"/>
    <property type="molecule type" value="Genomic_DNA"/>
</dbReference>
<dbReference type="InterPro" id="IPR001088">
    <property type="entry name" value="Glyco_hydro_4"/>
</dbReference>
<dbReference type="AlphaFoldDB" id="G7YYN9"/>
<dbReference type="Proteomes" id="UP000008909">
    <property type="component" value="Unassembled WGS sequence"/>
</dbReference>
<evidence type="ECO:0000313" key="8">
    <source>
        <dbReference type="EMBL" id="GAA58068.1"/>
    </source>
</evidence>
<name>G7YYN9_CLOSI</name>
<protein>
    <submittedName>
        <fullName evidence="8">6-phospho-beta-glucosidase</fullName>
    </submittedName>
</protein>
<dbReference type="GO" id="GO:0016616">
    <property type="term" value="F:oxidoreductase activity, acting on the CH-OH group of donors, NAD or NADP as acceptor"/>
    <property type="evidence" value="ECO:0007669"/>
    <property type="project" value="InterPro"/>
</dbReference>
<evidence type="ECO:0000256" key="5">
    <source>
        <dbReference type="ARBA" id="ARBA00023211"/>
    </source>
</evidence>
<dbReference type="Gene3D" id="3.90.110.10">
    <property type="entry name" value="Lactate dehydrogenase/glycoside hydrolase, family 4, C-terminal"/>
    <property type="match status" value="1"/>
</dbReference>
<evidence type="ECO:0000256" key="4">
    <source>
        <dbReference type="ARBA" id="ARBA00023027"/>
    </source>
</evidence>
<feature type="domain" description="Glycosyl hydrolase family 4 C-terminal" evidence="7">
    <location>
        <begin position="10"/>
        <end position="148"/>
    </location>
</feature>
<dbReference type="Pfam" id="PF11975">
    <property type="entry name" value="Glyco_hydro_4C"/>
    <property type="match status" value="1"/>
</dbReference>
<proteinExistence type="predicted"/>
<evidence type="ECO:0000256" key="1">
    <source>
        <dbReference type="ARBA" id="ARBA00001911"/>
    </source>
</evidence>
<dbReference type="GO" id="GO:0005975">
    <property type="term" value="P:carbohydrate metabolic process"/>
    <property type="evidence" value="ECO:0007669"/>
    <property type="project" value="InterPro"/>
</dbReference>
<accession>G7YYN9</accession>
<evidence type="ECO:0000256" key="2">
    <source>
        <dbReference type="ARBA" id="ARBA00022723"/>
    </source>
</evidence>
<gene>
    <name evidence="8" type="ORF">CLF_113503</name>
</gene>
<reference key="2">
    <citation type="submission" date="2011-10" db="EMBL/GenBank/DDBJ databases">
        <title>The genome and transcriptome sequence of Clonorchis sinensis provide insights into the carcinogenic liver fluke.</title>
        <authorList>
            <person name="Wang X."/>
            <person name="Huang Y."/>
            <person name="Chen W."/>
            <person name="Liu H."/>
            <person name="Guo L."/>
            <person name="Chen Y."/>
            <person name="Luo F."/>
            <person name="Zhou W."/>
            <person name="Sun J."/>
            <person name="Mao Q."/>
            <person name="Liang P."/>
            <person name="Zhou C."/>
            <person name="Tian Y."/>
            <person name="Men J."/>
            <person name="Lv X."/>
            <person name="Huang L."/>
            <person name="Zhou J."/>
            <person name="Hu Y."/>
            <person name="Li R."/>
            <person name="Zhang F."/>
            <person name="Lei H."/>
            <person name="Li X."/>
            <person name="Hu X."/>
            <person name="Liang C."/>
            <person name="Xu J."/>
            <person name="Wu Z."/>
            <person name="Yu X."/>
        </authorList>
    </citation>
    <scope>NUCLEOTIDE SEQUENCE</scope>
    <source>
        <strain>Henan</strain>
    </source>
</reference>
<organism evidence="8 9">
    <name type="scientific">Clonorchis sinensis</name>
    <name type="common">Chinese liver fluke</name>
    <dbReference type="NCBI Taxonomy" id="79923"/>
    <lineage>
        <taxon>Eukaryota</taxon>
        <taxon>Metazoa</taxon>
        <taxon>Spiralia</taxon>
        <taxon>Lophotrochozoa</taxon>
        <taxon>Platyhelminthes</taxon>
        <taxon>Trematoda</taxon>
        <taxon>Digenea</taxon>
        <taxon>Opisthorchiida</taxon>
        <taxon>Opisthorchiata</taxon>
        <taxon>Opisthorchiidae</taxon>
        <taxon>Clonorchis</taxon>
    </lineage>
</organism>
<dbReference type="InterPro" id="IPR015955">
    <property type="entry name" value="Lactate_DH/Glyco_Ohase_4_C"/>
</dbReference>
<evidence type="ECO:0000313" key="9">
    <source>
        <dbReference type="Proteomes" id="UP000008909"/>
    </source>
</evidence>
<dbReference type="GO" id="GO:0004553">
    <property type="term" value="F:hydrolase activity, hydrolyzing O-glycosyl compounds"/>
    <property type="evidence" value="ECO:0007669"/>
    <property type="project" value="InterPro"/>
</dbReference>
<dbReference type="PANTHER" id="PTHR32092:SF5">
    <property type="entry name" value="6-PHOSPHO-BETA-GLUCOSIDASE"/>
    <property type="match status" value="1"/>
</dbReference>
<keyword evidence="3" id="KW-0378">Hydrolase</keyword>
<keyword evidence="2" id="KW-0479">Metal-binding</keyword>
<dbReference type="PANTHER" id="PTHR32092">
    <property type="entry name" value="6-PHOSPHO-BETA-GLUCOSIDASE-RELATED"/>
    <property type="match status" value="1"/>
</dbReference>
<dbReference type="GO" id="GO:0046872">
    <property type="term" value="F:metal ion binding"/>
    <property type="evidence" value="ECO:0007669"/>
    <property type="project" value="UniProtKB-KW"/>
</dbReference>
<dbReference type="InterPro" id="IPR022616">
    <property type="entry name" value="Glyco_hydro_4_C"/>
</dbReference>
<evidence type="ECO:0000256" key="3">
    <source>
        <dbReference type="ARBA" id="ARBA00022801"/>
    </source>
</evidence>
<sequence>MLAIEMGEYYKGGARAQVVQKVEKQLFELYKNPELKVKPKELEQRGGAYYSDAACEVINAIYNDKQAEHYVNIPHHGQIDNIPADWAVEMTCKLGRDGATPHPRITHFDDKVMGLIHTIKGFEIAASNAALSGEFNDVLLALNLSPLVHSDRDAELLAREMILAHEKWLPNFADCIAELKKAH</sequence>
<keyword evidence="5" id="KW-0464">Manganese</keyword>
<evidence type="ECO:0000256" key="6">
    <source>
        <dbReference type="ARBA" id="ARBA00023295"/>
    </source>
</evidence>
<keyword evidence="9" id="KW-1185">Reference proteome</keyword>
<keyword evidence="6" id="KW-0326">Glycosidase</keyword>
<reference evidence="8" key="1">
    <citation type="journal article" date="2011" name="Genome Biol.">
        <title>The draft genome of the carcinogenic human liver fluke Clonorchis sinensis.</title>
        <authorList>
            <person name="Wang X."/>
            <person name="Chen W."/>
            <person name="Huang Y."/>
            <person name="Sun J."/>
            <person name="Men J."/>
            <person name="Liu H."/>
            <person name="Luo F."/>
            <person name="Guo L."/>
            <person name="Lv X."/>
            <person name="Deng C."/>
            <person name="Zhou C."/>
            <person name="Fan Y."/>
            <person name="Li X."/>
            <person name="Huang L."/>
            <person name="Hu Y."/>
            <person name="Liang C."/>
            <person name="Hu X."/>
            <person name="Xu J."/>
            <person name="Yu X."/>
        </authorList>
    </citation>
    <scope>NUCLEOTIDE SEQUENCE [LARGE SCALE GENOMIC DNA]</scope>
    <source>
        <strain evidence="8">Henan</strain>
    </source>
</reference>
<dbReference type="SUPFAM" id="SSF56327">
    <property type="entry name" value="LDH C-terminal domain-like"/>
    <property type="match status" value="1"/>
</dbReference>
<keyword evidence="4" id="KW-0520">NAD</keyword>